<reference evidence="12" key="2">
    <citation type="submission" date="2023-04" db="EMBL/GenBank/DDBJ databases">
        <authorList>
            <person name="Bu L."/>
            <person name="Lu L."/>
            <person name="Laidemitt M.R."/>
            <person name="Zhang S.M."/>
            <person name="Mutuku M."/>
            <person name="Mkoji G."/>
            <person name="Steinauer M."/>
            <person name="Loker E.S."/>
        </authorList>
    </citation>
    <scope>NUCLEOTIDE SEQUENCE</scope>
    <source>
        <strain evidence="12">KasaAsao</strain>
        <tissue evidence="12">Whole Snail</tissue>
    </source>
</reference>
<gene>
    <name evidence="12" type="ORF">Bpfe_007332</name>
</gene>
<organism evidence="12 13">
    <name type="scientific">Biomphalaria pfeifferi</name>
    <name type="common">Bloodfluke planorb</name>
    <name type="synonym">Freshwater snail</name>
    <dbReference type="NCBI Taxonomy" id="112525"/>
    <lineage>
        <taxon>Eukaryota</taxon>
        <taxon>Metazoa</taxon>
        <taxon>Spiralia</taxon>
        <taxon>Lophotrochozoa</taxon>
        <taxon>Mollusca</taxon>
        <taxon>Gastropoda</taxon>
        <taxon>Heterobranchia</taxon>
        <taxon>Euthyneura</taxon>
        <taxon>Panpulmonata</taxon>
        <taxon>Hygrophila</taxon>
        <taxon>Lymnaeoidea</taxon>
        <taxon>Planorbidae</taxon>
        <taxon>Biomphalaria</taxon>
    </lineage>
</organism>
<evidence type="ECO:0000256" key="7">
    <source>
        <dbReference type="ARBA" id="ARBA00022989"/>
    </source>
</evidence>
<keyword evidence="8 10" id="KW-0333">Golgi apparatus</keyword>
<dbReference type="EC" id="2.4.1.-" evidence="10"/>
<keyword evidence="11" id="KW-0732">Signal</keyword>
<evidence type="ECO:0000313" key="13">
    <source>
        <dbReference type="Proteomes" id="UP001233172"/>
    </source>
</evidence>
<keyword evidence="6" id="KW-0735">Signal-anchor</keyword>
<accession>A0AAD8BYP0</accession>
<dbReference type="GO" id="GO:0016758">
    <property type="term" value="F:hexosyltransferase activity"/>
    <property type="evidence" value="ECO:0007669"/>
    <property type="project" value="InterPro"/>
</dbReference>
<keyword evidence="9" id="KW-0472">Membrane</keyword>
<evidence type="ECO:0000256" key="2">
    <source>
        <dbReference type="ARBA" id="ARBA00008661"/>
    </source>
</evidence>
<evidence type="ECO:0000256" key="10">
    <source>
        <dbReference type="RuleBase" id="RU363063"/>
    </source>
</evidence>
<keyword evidence="7" id="KW-1133">Transmembrane helix</keyword>
<dbReference type="GO" id="GO:0000139">
    <property type="term" value="C:Golgi membrane"/>
    <property type="evidence" value="ECO:0007669"/>
    <property type="project" value="UniProtKB-SubCell"/>
</dbReference>
<comment type="caution">
    <text evidence="12">The sequence shown here is derived from an EMBL/GenBank/DDBJ whole genome shotgun (WGS) entry which is preliminary data.</text>
</comment>
<proteinExistence type="inferred from homology"/>
<dbReference type="Pfam" id="PF01762">
    <property type="entry name" value="Galactosyl_T"/>
    <property type="match status" value="1"/>
</dbReference>
<dbReference type="InterPro" id="IPR002659">
    <property type="entry name" value="Glyco_trans_31"/>
</dbReference>
<evidence type="ECO:0000256" key="1">
    <source>
        <dbReference type="ARBA" id="ARBA00004323"/>
    </source>
</evidence>
<evidence type="ECO:0000256" key="5">
    <source>
        <dbReference type="ARBA" id="ARBA00022692"/>
    </source>
</evidence>
<keyword evidence="4" id="KW-0808">Transferase</keyword>
<evidence type="ECO:0000256" key="6">
    <source>
        <dbReference type="ARBA" id="ARBA00022968"/>
    </source>
</evidence>
<evidence type="ECO:0000256" key="4">
    <source>
        <dbReference type="ARBA" id="ARBA00022679"/>
    </source>
</evidence>
<evidence type="ECO:0000313" key="12">
    <source>
        <dbReference type="EMBL" id="KAK0063136.1"/>
    </source>
</evidence>
<sequence length="341" mass="38215">MSLTICAVLIANIALIVNIIRTTGKDLKVSKSGVTQIDRIRNIMSDSDIEATPHLSNATLSPGNGVLHPGSLDEAVTWRLLRTRQRLIVNNYTYKYKLDSRKACEKKALVMVIGFSTPAENVDERAKFRARMKEFKVWSNALHTVHIFFLGLPREGVAKDVQLKISHESLEHNDIVQGDFIDSPQNASLKTMFILKWVAMKCSGARFVVKASLKCDLNVPMLHAELTKARSSSHLFMMGRLATKDVLKTMAMKLESAISYSVYKLDEYPEFLNGDAVGFPMEVAAITFQFALRLPLFRLENVFFTGIIATLLNIPLIDNPAMYFNNCTDIPKDQLLGPLSF</sequence>
<name>A0AAD8BYP0_BIOPF</name>
<comment type="similarity">
    <text evidence="2 10">Belongs to the glycosyltransferase 31 family.</text>
</comment>
<feature type="signal peptide" evidence="11">
    <location>
        <begin position="1"/>
        <end position="24"/>
    </location>
</feature>
<keyword evidence="3 10" id="KW-0328">Glycosyltransferase</keyword>
<reference evidence="12" key="1">
    <citation type="journal article" date="2023" name="PLoS Negl. Trop. Dis.">
        <title>A genome sequence for Biomphalaria pfeifferi, the major vector snail for the human-infecting parasite Schistosoma mansoni.</title>
        <authorList>
            <person name="Bu L."/>
            <person name="Lu L."/>
            <person name="Laidemitt M.R."/>
            <person name="Zhang S.M."/>
            <person name="Mutuku M."/>
            <person name="Mkoji G."/>
            <person name="Steinauer M."/>
            <person name="Loker E.S."/>
        </authorList>
    </citation>
    <scope>NUCLEOTIDE SEQUENCE</scope>
    <source>
        <strain evidence="12">KasaAsao</strain>
    </source>
</reference>
<keyword evidence="5" id="KW-0812">Transmembrane</keyword>
<dbReference type="EMBL" id="JASAOG010000022">
    <property type="protein sequence ID" value="KAK0063136.1"/>
    <property type="molecule type" value="Genomic_DNA"/>
</dbReference>
<dbReference type="GO" id="GO:0006493">
    <property type="term" value="P:protein O-linked glycosylation"/>
    <property type="evidence" value="ECO:0007669"/>
    <property type="project" value="TreeGrafter"/>
</dbReference>
<dbReference type="PANTHER" id="PTHR11214">
    <property type="entry name" value="BETA-1,3-N-ACETYLGLUCOSAMINYLTRANSFERASE"/>
    <property type="match status" value="1"/>
</dbReference>
<dbReference type="Proteomes" id="UP001233172">
    <property type="component" value="Unassembled WGS sequence"/>
</dbReference>
<protein>
    <recommendedName>
        <fullName evidence="10">Hexosyltransferase</fullName>
        <ecNumber evidence="10">2.4.1.-</ecNumber>
    </recommendedName>
</protein>
<comment type="subcellular location">
    <subcellularLocation>
        <location evidence="1 10">Golgi apparatus membrane</location>
        <topology evidence="1 10">Single-pass type II membrane protein</topology>
    </subcellularLocation>
</comment>
<keyword evidence="13" id="KW-1185">Reference proteome</keyword>
<feature type="chain" id="PRO_5041983359" description="Hexosyltransferase" evidence="11">
    <location>
        <begin position="25"/>
        <end position="341"/>
    </location>
</feature>
<dbReference type="AlphaFoldDB" id="A0AAD8BYP0"/>
<evidence type="ECO:0000256" key="9">
    <source>
        <dbReference type="ARBA" id="ARBA00023136"/>
    </source>
</evidence>
<evidence type="ECO:0000256" key="11">
    <source>
        <dbReference type="SAM" id="SignalP"/>
    </source>
</evidence>
<evidence type="ECO:0000256" key="8">
    <source>
        <dbReference type="ARBA" id="ARBA00023034"/>
    </source>
</evidence>
<dbReference type="PANTHER" id="PTHR11214:SF379">
    <property type="entry name" value="HEXOSYLTRANSFERASE-RELATED"/>
    <property type="match status" value="1"/>
</dbReference>
<evidence type="ECO:0000256" key="3">
    <source>
        <dbReference type="ARBA" id="ARBA00022676"/>
    </source>
</evidence>